<feature type="compositionally biased region" description="Basic and acidic residues" evidence="2">
    <location>
        <begin position="24"/>
        <end position="33"/>
    </location>
</feature>
<sequence length="162" mass="18302">MKLISFAVISFLAITVSALPANHPDTKDADRSQGEQQHQSTSSQDPQQSLTVPTQVLQIDYLQSLKVVLDGLLKDYQETQAEARILQNSSSVITNKISKIESGLDGLDEDEKEDAAKKISRLQYYLTKVKESQRKNQHEMDNIEEQYDEMAMRIAKSSETQQ</sequence>
<accession>A0ABQ8F703</accession>
<feature type="chain" id="PRO_5046575425" evidence="3">
    <location>
        <begin position="19"/>
        <end position="162"/>
    </location>
</feature>
<dbReference type="EMBL" id="JAFCIX010000357">
    <property type="protein sequence ID" value="KAH6593297.1"/>
    <property type="molecule type" value="Genomic_DNA"/>
</dbReference>
<feature type="coiled-coil region" evidence="1">
    <location>
        <begin position="129"/>
        <end position="160"/>
    </location>
</feature>
<keyword evidence="3" id="KW-0732">Signal</keyword>
<comment type="caution">
    <text evidence="4">The sequence shown here is derived from an EMBL/GenBank/DDBJ whole genome shotgun (WGS) entry which is preliminary data.</text>
</comment>
<evidence type="ECO:0000313" key="4">
    <source>
        <dbReference type="EMBL" id="KAH6593297.1"/>
    </source>
</evidence>
<evidence type="ECO:0000313" key="5">
    <source>
        <dbReference type="Proteomes" id="UP001648503"/>
    </source>
</evidence>
<feature type="compositionally biased region" description="Polar residues" evidence="2">
    <location>
        <begin position="34"/>
        <end position="50"/>
    </location>
</feature>
<evidence type="ECO:0000256" key="2">
    <source>
        <dbReference type="SAM" id="MobiDB-lite"/>
    </source>
</evidence>
<proteinExistence type="predicted"/>
<gene>
    <name evidence="4" type="ORF">BASA50_007504</name>
</gene>
<feature type="coiled-coil region" evidence="1">
    <location>
        <begin position="62"/>
        <end position="89"/>
    </location>
</feature>
<evidence type="ECO:0000256" key="3">
    <source>
        <dbReference type="SAM" id="SignalP"/>
    </source>
</evidence>
<keyword evidence="5" id="KW-1185">Reference proteome</keyword>
<keyword evidence="1" id="KW-0175">Coiled coil</keyword>
<reference evidence="4 5" key="1">
    <citation type="submission" date="2021-02" db="EMBL/GenBank/DDBJ databases">
        <title>Variation within the Batrachochytrium salamandrivorans European outbreak.</title>
        <authorList>
            <person name="Kelly M."/>
            <person name="Pasmans F."/>
            <person name="Shea T.P."/>
            <person name="Munoz J.F."/>
            <person name="Carranza S."/>
            <person name="Cuomo C.A."/>
            <person name="Martel A."/>
        </authorList>
    </citation>
    <scope>NUCLEOTIDE SEQUENCE [LARGE SCALE GENOMIC DNA]</scope>
    <source>
        <strain evidence="4 5">AMFP18/2</strain>
    </source>
</reference>
<feature type="signal peptide" evidence="3">
    <location>
        <begin position="1"/>
        <end position="18"/>
    </location>
</feature>
<dbReference type="Proteomes" id="UP001648503">
    <property type="component" value="Unassembled WGS sequence"/>
</dbReference>
<protein>
    <submittedName>
        <fullName evidence="4">Uncharacterized protein</fullName>
    </submittedName>
</protein>
<feature type="region of interest" description="Disordered" evidence="2">
    <location>
        <begin position="22"/>
        <end position="50"/>
    </location>
</feature>
<name>A0ABQ8F703_9FUNG</name>
<evidence type="ECO:0000256" key="1">
    <source>
        <dbReference type="SAM" id="Coils"/>
    </source>
</evidence>
<organism evidence="4 5">
    <name type="scientific">Batrachochytrium salamandrivorans</name>
    <dbReference type="NCBI Taxonomy" id="1357716"/>
    <lineage>
        <taxon>Eukaryota</taxon>
        <taxon>Fungi</taxon>
        <taxon>Fungi incertae sedis</taxon>
        <taxon>Chytridiomycota</taxon>
        <taxon>Chytridiomycota incertae sedis</taxon>
        <taxon>Chytridiomycetes</taxon>
        <taxon>Rhizophydiales</taxon>
        <taxon>Rhizophydiales incertae sedis</taxon>
        <taxon>Batrachochytrium</taxon>
    </lineage>
</organism>